<feature type="site" description="Histone H3K4me3 binding" evidence="13">
    <location>
        <position position="489"/>
    </location>
</feature>
<dbReference type="PROSITE" id="PS01359">
    <property type="entry name" value="ZF_PHD_1"/>
    <property type="match status" value="1"/>
</dbReference>
<evidence type="ECO:0000256" key="15">
    <source>
        <dbReference type="PROSITE-ProRule" id="PRU00146"/>
    </source>
</evidence>
<protein>
    <recommendedName>
        <fullName evidence="16">Chromatin modification-related protein</fullName>
    </recommendedName>
</protein>
<keyword evidence="7 16" id="KW-0156">Chromatin regulator</keyword>
<feature type="compositionally biased region" description="Low complexity" evidence="17">
    <location>
        <begin position="359"/>
        <end position="374"/>
    </location>
</feature>
<feature type="site" description="Histone H3K4me3 binding" evidence="13">
    <location>
        <position position="474"/>
    </location>
</feature>
<feature type="binding site" evidence="14">
    <location>
        <position position="493"/>
    </location>
    <ligand>
        <name>Zn(2+)</name>
        <dbReference type="ChEBI" id="CHEBI:29105"/>
        <label>2</label>
    </ligand>
</feature>
<evidence type="ECO:0000256" key="9">
    <source>
        <dbReference type="ARBA" id="ARBA00023242"/>
    </source>
</evidence>
<dbReference type="GO" id="GO:0006355">
    <property type="term" value="P:regulation of DNA-templated transcription"/>
    <property type="evidence" value="ECO:0007669"/>
    <property type="project" value="TreeGrafter"/>
</dbReference>
<dbReference type="InterPro" id="IPR013083">
    <property type="entry name" value="Znf_RING/FYVE/PHD"/>
</dbReference>
<dbReference type="PANTHER" id="PTHR10333">
    <property type="entry name" value="INHIBITOR OF GROWTH PROTEIN"/>
    <property type="match status" value="1"/>
</dbReference>
<comment type="similarity">
    <text evidence="2 16">Belongs to the ING family.</text>
</comment>
<feature type="site" description="Histone H3K4me3 binding" evidence="13">
    <location>
        <position position="485"/>
    </location>
</feature>
<comment type="domain">
    <text evidence="16">The PHD-type zinc finger mediates the binding to H3K4me3.</text>
</comment>
<dbReference type="InterPro" id="IPR019786">
    <property type="entry name" value="Zinc_finger_PHD-type_CS"/>
</dbReference>
<dbReference type="InterPro" id="IPR001965">
    <property type="entry name" value="Znf_PHD"/>
</dbReference>
<keyword evidence="11" id="KW-0131">Cell cycle</keyword>
<evidence type="ECO:0000256" key="12">
    <source>
        <dbReference type="ARBA" id="ARBA00037044"/>
    </source>
</evidence>
<feature type="compositionally biased region" description="Acidic residues" evidence="17">
    <location>
        <begin position="456"/>
        <end position="469"/>
    </location>
</feature>
<keyword evidence="10" id="KW-0469">Meiosis</keyword>
<feature type="binding site" evidence="14">
    <location>
        <position position="475"/>
    </location>
    <ligand>
        <name>Zn(2+)</name>
        <dbReference type="ChEBI" id="CHEBI:29105"/>
        <label>1</label>
    </ligand>
</feature>
<evidence type="ECO:0000256" key="10">
    <source>
        <dbReference type="ARBA" id="ARBA00023254"/>
    </source>
</evidence>
<dbReference type="GO" id="GO:0006325">
    <property type="term" value="P:chromatin organization"/>
    <property type="evidence" value="ECO:0007669"/>
    <property type="project" value="UniProtKB-KW"/>
</dbReference>
<gene>
    <name evidence="19" type="ORF">C8A00DRAFT_28451</name>
</gene>
<reference evidence="19" key="1">
    <citation type="journal article" date="2023" name="Mol. Phylogenet. Evol.">
        <title>Genome-scale phylogeny and comparative genomics of the fungal order Sordariales.</title>
        <authorList>
            <person name="Hensen N."/>
            <person name="Bonometti L."/>
            <person name="Westerberg I."/>
            <person name="Brannstrom I.O."/>
            <person name="Guillou S."/>
            <person name="Cros-Aarteil S."/>
            <person name="Calhoun S."/>
            <person name="Haridas S."/>
            <person name="Kuo A."/>
            <person name="Mondo S."/>
            <person name="Pangilinan J."/>
            <person name="Riley R."/>
            <person name="LaButti K."/>
            <person name="Andreopoulos B."/>
            <person name="Lipzen A."/>
            <person name="Chen C."/>
            <person name="Yan M."/>
            <person name="Daum C."/>
            <person name="Ng V."/>
            <person name="Clum A."/>
            <person name="Steindorff A."/>
            <person name="Ohm R.A."/>
            <person name="Martin F."/>
            <person name="Silar P."/>
            <person name="Natvig D.O."/>
            <person name="Lalanne C."/>
            <person name="Gautier V."/>
            <person name="Ament-Velasquez S.L."/>
            <person name="Kruys A."/>
            <person name="Hutchinson M.I."/>
            <person name="Powell A.J."/>
            <person name="Barry K."/>
            <person name="Miller A.N."/>
            <person name="Grigoriev I.V."/>
            <person name="Debuchy R."/>
            <person name="Gladieux P."/>
            <person name="Hiltunen Thoren M."/>
            <person name="Johannesson H."/>
        </authorList>
    </citation>
    <scope>NUCLEOTIDE SEQUENCE</scope>
    <source>
        <strain evidence="19">CBS 538.74</strain>
    </source>
</reference>
<keyword evidence="9 16" id="KW-0539">Nucleus</keyword>
<organism evidence="19 20">
    <name type="scientific">Chaetomidium leptoderma</name>
    <dbReference type="NCBI Taxonomy" id="669021"/>
    <lineage>
        <taxon>Eukaryota</taxon>
        <taxon>Fungi</taxon>
        <taxon>Dikarya</taxon>
        <taxon>Ascomycota</taxon>
        <taxon>Pezizomycotina</taxon>
        <taxon>Sordariomycetes</taxon>
        <taxon>Sordariomycetidae</taxon>
        <taxon>Sordariales</taxon>
        <taxon>Chaetomiaceae</taxon>
        <taxon>Chaetomidium</taxon>
    </lineage>
</organism>
<keyword evidence="6 14" id="KW-0862">Zinc</keyword>
<dbReference type="InterPro" id="IPR011011">
    <property type="entry name" value="Znf_FYVE_PHD"/>
</dbReference>
<comment type="function">
    <text evidence="16">Component of an histone acetyltransferase complex.</text>
</comment>
<evidence type="ECO:0000256" key="2">
    <source>
        <dbReference type="ARBA" id="ARBA00010210"/>
    </source>
</evidence>
<feature type="binding site" evidence="14">
    <location>
        <position position="502"/>
    </location>
    <ligand>
        <name>Zn(2+)</name>
        <dbReference type="ChEBI" id="CHEBI:29105"/>
        <label>1</label>
    </ligand>
</feature>
<evidence type="ECO:0000256" key="3">
    <source>
        <dbReference type="ARBA" id="ARBA00022723"/>
    </source>
</evidence>
<evidence type="ECO:0000256" key="6">
    <source>
        <dbReference type="ARBA" id="ARBA00022833"/>
    </source>
</evidence>
<keyword evidence="5 15" id="KW-0863">Zinc-finger</keyword>
<keyword evidence="3 14" id="KW-0479">Metal-binding</keyword>
<evidence type="ECO:0000256" key="1">
    <source>
        <dbReference type="ARBA" id="ARBA00004123"/>
    </source>
</evidence>
<feature type="binding site" evidence="14">
    <location>
        <position position="477"/>
    </location>
    <ligand>
        <name>Zn(2+)</name>
        <dbReference type="ChEBI" id="CHEBI:29105"/>
        <label>1</label>
    </ligand>
</feature>
<dbReference type="GO" id="GO:0005634">
    <property type="term" value="C:nucleus"/>
    <property type="evidence" value="ECO:0007669"/>
    <property type="project" value="UniProtKB-SubCell"/>
</dbReference>
<feature type="compositionally biased region" description="Polar residues" evidence="17">
    <location>
        <begin position="232"/>
        <end position="246"/>
    </location>
</feature>
<dbReference type="PROSITE" id="PS50016">
    <property type="entry name" value="ZF_PHD_2"/>
    <property type="match status" value="1"/>
</dbReference>
<feature type="compositionally biased region" description="Polar residues" evidence="17">
    <location>
        <begin position="440"/>
        <end position="452"/>
    </location>
</feature>
<keyword evidence="20" id="KW-1185">Reference proteome</keyword>
<evidence type="ECO:0000256" key="11">
    <source>
        <dbReference type="ARBA" id="ARBA00023306"/>
    </source>
</evidence>
<feature type="compositionally biased region" description="Low complexity" evidence="17">
    <location>
        <begin position="403"/>
        <end position="419"/>
    </location>
</feature>
<feature type="compositionally biased region" description="Acidic residues" evidence="17">
    <location>
        <begin position="333"/>
        <end position="345"/>
    </location>
</feature>
<dbReference type="InterPro" id="IPR028651">
    <property type="entry name" value="ING_fam"/>
</dbReference>
<feature type="region of interest" description="Disordered" evidence="17">
    <location>
        <begin position="193"/>
        <end position="470"/>
    </location>
</feature>
<comment type="caution">
    <text evidence="19">The sequence shown here is derived from an EMBL/GenBank/DDBJ whole genome shotgun (WGS) entry which is preliminary data.</text>
</comment>
<evidence type="ECO:0000256" key="8">
    <source>
        <dbReference type="ARBA" id="ARBA00023204"/>
    </source>
</evidence>
<feature type="compositionally biased region" description="Low complexity" evidence="17">
    <location>
        <begin position="201"/>
        <end position="211"/>
    </location>
</feature>
<dbReference type="EMBL" id="MU856838">
    <property type="protein sequence ID" value="KAK4158446.1"/>
    <property type="molecule type" value="Genomic_DNA"/>
</dbReference>
<feature type="site" description="Histone H3K4me3 binding" evidence="13">
    <location>
        <position position="497"/>
    </location>
</feature>
<evidence type="ECO:0000256" key="13">
    <source>
        <dbReference type="PIRSR" id="PIRSR628651-50"/>
    </source>
</evidence>
<dbReference type="GO" id="GO:0008270">
    <property type="term" value="F:zinc ion binding"/>
    <property type="evidence" value="ECO:0007669"/>
    <property type="project" value="UniProtKB-KW"/>
</dbReference>
<evidence type="ECO:0000313" key="19">
    <source>
        <dbReference type="EMBL" id="KAK4158446.1"/>
    </source>
</evidence>
<proteinExistence type="inferred from homology"/>
<sequence>MPRDDLSIDFVRKMPPVESLDPALILDEWINRTQNLPEELRFLQDEVADKDRQYDKLVREIDDRDGRLQKWIKAHGSHHPNPKEEDYRATIRNNFVLAEQLSNEKLALTQKLQQIMDKHVRQLDMQIKMLFDRGEPGFNDPDELPSLLRPSAANITNGTAVLRGVNATNPASSALNTTANGAPIRVANAQVRNAQSQLHHSASAPATPAASMIMSRQVRESSAGPSTKRVPRSNSGLGNLPATSSGLARHASLGPGTPKGHQTATGVQRAGSAGPRATSKGSLAGGSRKAGTPSSTSGRKKGTPAAGGGANKSGLSRVKRAAKNSPSSAAESELSDAESGSDDESDTRTGGRGTPATLSRSASNQATATSTSTTNPPGGRESSFHRASPSGGSGSGNHHHRPPNNNNNSNNSNSNSNTESGGGHNSHGHGHGTRRPSPHPRTNNHNANSAQSAIKDEDDMMEVDDDEAGDDRKYCSCQNVSFGNMVACDNDQCPYEWFHWGCVGLKSEPNGTWYCPECSDKLRKR</sequence>
<comment type="subunit">
    <text evidence="16">Component of an histone acetyltransferase complex. Interacts with H3K4me3 and to a lesser extent with H3K4me2.</text>
</comment>
<dbReference type="SMART" id="SM01408">
    <property type="entry name" value="ING"/>
    <property type="match status" value="1"/>
</dbReference>
<feature type="binding site" evidence="14">
    <location>
        <position position="499"/>
    </location>
    <ligand>
        <name>Zn(2+)</name>
        <dbReference type="ChEBI" id="CHEBI:29105"/>
        <label>1</label>
    </ligand>
</feature>
<dbReference type="CDD" id="cd16858">
    <property type="entry name" value="ING_ING3_Yng2p"/>
    <property type="match status" value="1"/>
</dbReference>
<dbReference type="Proteomes" id="UP001302745">
    <property type="component" value="Unassembled WGS sequence"/>
</dbReference>
<dbReference type="Gene3D" id="6.10.140.1740">
    <property type="match status" value="1"/>
</dbReference>
<keyword evidence="8" id="KW-0234">DNA repair</keyword>
<evidence type="ECO:0000256" key="17">
    <source>
        <dbReference type="SAM" id="MobiDB-lite"/>
    </source>
</evidence>
<dbReference type="PANTHER" id="PTHR10333:SF100">
    <property type="entry name" value="CHROMATIN MODIFICATION-RELATED PROTEIN YNG2"/>
    <property type="match status" value="1"/>
</dbReference>
<feature type="domain" description="PHD-type" evidence="18">
    <location>
        <begin position="472"/>
        <end position="521"/>
    </location>
</feature>
<name>A0AAN6VYG3_9PEZI</name>
<feature type="binding site" evidence="14">
    <location>
        <position position="515"/>
    </location>
    <ligand>
        <name>Zn(2+)</name>
        <dbReference type="ChEBI" id="CHEBI:29105"/>
        <label>2</label>
    </ligand>
</feature>
<accession>A0AAN6VYG3</accession>
<evidence type="ECO:0000256" key="4">
    <source>
        <dbReference type="ARBA" id="ARBA00022763"/>
    </source>
</evidence>
<dbReference type="GO" id="GO:0035267">
    <property type="term" value="C:NuA4 histone acetyltransferase complex"/>
    <property type="evidence" value="ECO:0007669"/>
    <property type="project" value="TreeGrafter"/>
</dbReference>
<dbReference type="GO" id="GO:0006281">
    <property type="term" value="P:DNA repair"/>
    <property type="evidence" value="ECO:0007669"/>
    <property type="project" value="UniProtKB-KW"/>
</dbReference>
<feature type="binding site" evidence="14">
    <location>
        <position position="488"/>
    </location>
    <ligand>
        <name>Zn(2+)</name>
        <dbReference type="ChEBI" id="CHEBI:29105"/>
        <label>2</label>
    </ligand>
</feature>
<keyword evidence="4" id="KW-0227">DNA damage</keyword>
<evidence type="ECO:0000256" key="7">
    <source>
        <dbReference type="ARBA" id="ARBA00022853"/>
    </source>
</evidence>
<comment type="function">
    <text evidence="12">Component of the NuA4 histone acetyltransferase complex which is involved in transcriptional activation of selected genes principally by acetylation of nucleosomal histone H4 and H2A. The NuA4 complex is also involved in DNA repair. Involved in cell cycle progression and meiosis.</text>
</comment>
<evidence type="ECO:0000313" key="20">
    <source>
        <dbReference type="Proteomes" id="UP001302745"/>
    </source>
</evidence>
<evidence type="ECO:0000256" key="16">
    <source>
        <dbReference type="RuleBase" id="RU361213"/>
    </source>
</evidence>
<feature type="binding site" evidence="14">
    <location>
        <position position="518"/>
    </location>
    <ligand>
        <name>Zn(2+)</name>
        <dbReference type="ChEBI" id="CHEBI:29105"/>
        <label>2</label>
    </ligand>
</feature>
<dbReference type="SUPFAM" id="SSF57903">
    <property type="entry name" value="FYVE/PHD zinc finger"/>
    <property type="match status" value="1"/>
</dbReference>
<dbReference type="CDD" id="cd15505">
    <property type="entry name" value="PHD_ING"/>
    <property type="match status" value="1"/>
</dbReference>
<evidence type="ECO:0000256" key="14">
    <source>
        <dbReference type="PIRSR" id="PIRSR628651-51"/>
    </source>
</evidence>
<dbReference type="SMART" id="SM00249">
    <property type="entry name" value="PHD"/>
    <property type="match status" value="1"/>
</dbReference>
<dbReference type="AlphaFoldDB" id="A0AAN6VYG3"/>
<reference evidence="19" key="2">
    <citation type="submission" date="2023-05" db="EMBL/GenBank/DDBJ databases">
        <authorList>
            <consortium name="Lawrence Berkeley National Laboratory"/>
            <person name="Steindorff A."/>
            <person name="Hensen N."/>
            <person name="Bonometti L."/>
            <person name="Westerberg I."/>
            <person name="Brannstrom I.O."/>
            <person name="Guillou S."/>
            <person name="Cros-Aarteil S."/>
            <person name="Calhoun S."/>
            <person name="Haridas S."/>
            <person name="Kuo A."/>
            <person name="Mondo S."/>
            <person name="Pangilinan J."/>
            <person name="Riley R."/>
            <person name="Labutti K."/>
            <person name="Andreopoulos B."/>
            <person name="Lipzen A."/>
            <person name="Chen C."/>
            <person name="Yanf M."/>
            <person name="Daum C."/>
            <person name="Ng V."/>
            <person name="Clum A."/>
            <person name="Ohm R."/>
            <person name="Martin F."/>
            <person name="Silar P."/>
            <person name="Natvig D."/>
            <person name="Lalanne C."/>
            <person name="Gautier V."/>
            <person name="Ament-Velasquez S.L."/>
            <person name="Kruys A."/>
            <person name="Hutchinson M.I."/>
            <person name="Powell A.J."/>
            <person name="Barry K."/>
            <person name="Miller A.N."/>
            <person name="Grigoriev I.V."/>
            <person name="Debuchy R."/>
            <person name="Gladieux P."/>
            <person name="Thoren M.H."/>
            <person name="Johannesson H."/>
        </authorList>
    </citation>
    <scope>NUCLEOTIDE SEQUENCE</scope>
    <source>
        <strain evidence="19">CBS 538.74</strain>
    </source>
</reference>
<dbReference type="GO" id="GO:0051321">
    <property type="term" value="P:meiotic cell cycle"/>
    <property type="evidence" value="ECO:0007669"/>
    <property type="project" value="UniProtKB-KW"/>
</dbReference>
<dbReference type="InterPro" id="IPR019787">
    <property type="entry name" value="Znf_PHD-finger"/>
</dbReference>
<feature type="compositionally biased region" description="Basic residues" evidence="17">
    <location>
        <begin position="426"/>
        <end position="438"/>
    </location>
</feature>
<dbReference type="Pfam" id="PF12998">
    <property type="entry name" value="ING"/>
    <property type="match status" value="1"/>
</dbReference>
<comment type="subcellular location">
    <subcellularLocation>
        <location evidence="1 16">Nucleus</location>
    </subcellularLocation>
</comment>
<evidence type="ECO:0000256" key="5">
    <source>
        <dbReference type="ARBA" id="ARBA00022771"/>
    </source>
</evidence>
<evidence type="ECO:0000259" key="18">
    <source>
        <dbReference type="PROSITE" id="PS50016"/>
    </source>
</evidence>
<dbReference type="Gene3D" id="3.30.40.10">
    <property type="entry name" value="Zinc/RING finger domain, C3HC4 (zinc finger)"/>
    <property type="match status" value="1"/>
</dbReference>
<dbReference type="InterPro" id="IPR024610">
    <property type="entry name" value="ING_N_histone-binding"/>
</dbReference>